<evidence type="ECO:0000313" key="3">
    <source>
        <dbReference type="Proteomes" id="UP000240883"/>
    </source>
</evidence>
<evidence type="ECO:0000256" key="1">
    <source>
        <dbReference type="SAM" id="MobiDB-lite"/>
    </source>
</evidence>
<protein>
    <submittedName>
        <fullName evidence="2">Uncharacterized protein</fullName>
    </submittedName>
</protein>
<dbReference type="Proteomes" id="UP000240883">
    <property type="component" value="Unassembled WGS sequence"/>
</dbReference>
<proteinExistence type="predicted"/>
<name>A0A2T2P048_CORCC</name>
<reference evidence="2 3" key="1">
    <citation type="journal article" date="2018" name="Front. Microbiol.">
        <title>Genome-Wide Analysis of Corynespora cassiicola Leaf Fall Disease Putative Effectors.</title>
        <authorList>
            <person name="Lopez D."/>
            <person name="Ribeiro S."/>
            <person name="Label P."/>
            <person name="Fumanal B."/>
            <person name="Venisse J.S."/>
            <person name="Kohler A."/>
            <person name="de Oliveira R.R."/>
            <person name="Labutti K."/>
            <person name="Lipzen A."/>
            <person name="Lail K."/>
            <person name="Bauer D."/>
            <person name="Ohm R.A."/>
            <person name="Barry K.W."/>
            <person name="Spatafora J."/>
            <person name="Grigoriev I.V."/>
            <person name="Martin F.M."/>
            <person name="Pujade-Renaud V."/>
        </authorList>
    </citation>
    <scope>NUCLEOTIDE SEQUENCE [LARGE SCALE GENOMIC DNA]</scope>
    <source>
        <strain evidence="2 3">Philippines</strain>
    </source>
</reference>
<dbReference type="EMBL" id="KZ678131">
    <property type="protein sequence ID" value="PSN71045.1"/>
    <property type="molecule type" value="Genomic_DNA"/>
</dbReference>
<dbReference type="AlphaFoldDB" id="A0A2T2P048"/>
<keyword evidence="3" id="KW-1185">Reference proteome</keyword>
<sequence length="55" mass="5473">MSKVLVLAGFAEGIAEYAMHACLEGAWGGGGDAGGGGGGGRRRDRKIPLLSGVSR</sequence>
<accession>A0A2T2P048</accession>
<organism evidence="2 3">
    <name type="scientific">Corynespora cassiicola Philippines</name>
    <dbReference type="NCBI Taxonomy" id="1448308"/>
    <lineage>
        <taxon>Eukaryota</taxon>
        <taxon>Fungi</taxon>
        <taxon>Dikarya</taxon>
        <taxon>Ascomycota</taxon>
        <taxon>Pezizomycotina</taxon>
        <taxon>Dothideomycetes</taxon>
        <taxon>Pleosporomycetidae</taxon>
        <taxon>Pleosporales</taxon>
        <taxon>Corynesporascaceae</taxon>
        <taxon>Corynespora</taxon>
    </lineage>
</organism>
<gene>
    <name evidence="2" type="ORF">BS50DRAFT_570450</name>
</gene>
<feature type="region of interest" description="Disordered" evidence="1">
    <location>
        <begin position="32"/>
        <end position="55"/>
    </location>
</feature>
<evidence type="ECO:0000313" key="2">
    <source>
        <dbReference type="EMBL" id="PSN71045.1"/>
    </source>
</evidence>